<dbReference type="PANTHER" id="PTHR24016">
    <property type="entry name" value="CONSERVED OLIGOMERIC GOLGI COMPLEX SUBUNIT 4"/>
    <property type="match status" value="1"/>
</dbReference>
<keyword evidence="6" id="KW-0333">Golgi apparatus</keyword>
<accession>A0A8S1JDZ6</accession>
<feature type="domain" description="COG4 transport protein middle alpha-helical bundle" evidence="9">
    <location>
        <begin position="166"/>
        <end position="471"/>
    </location>
</feature>
<keyword evidence="4" id="KW-0813">Transport</keyword>
<evidence type="ECO:0000313" key="10">
    <source>
        <dbReference type="EMBL" id="CAD7704433.1"/>
    </source>
</evidence>
<organism evidence="10 11">
    <name type="scientific">Ostreobium quekettii</name>
    <dbReference type="NCBI Taxonomy" id="121088"/>
    <lineage>
        <taxon>Eukaryota</taxon>
        <taxon>Viridiplantae</taxon>
        <taxon>Chlorophyta</taxon>
        <taxon>core chlorophytes</taxon>
        <taxon>Ulvophyceae</taxon>
        <taxon>TCBD clade</taxon>
        <taxon>Bryopsidales</taxon>
        <taxon>Ostreobineae</taxon>
        <taxon>Ostreobiaceae</taxon>
        <taxon>Ostreobium</taxon>
    </lineage>
</organism>
<evidence type="ECO:0000256" key="3">
    <source>
        <dbReference type="ARBA" id="ARBA00020975"/>
    </source>
</evidence>
<evidence type="ECO:0000259" key="9">
    <source>
        <dbReference type="SMART" id="SM00762"/>
    </source>
</evidence>
<dbReference type="SMART" id="SM00762">
    <property type="entry name" value="Cog4"/>
    <property type="match status" value="1"/>
</dbReference>
<keyword evidence="7" id="KW-0472">Membrane</keyword>
<evidence type="ECO:0000256" key="1">
    <source>
        <dbReference type="ARBA" id="ARBA00004395"/>
    </source>
</evidence>
<dbReference type="Pfam" id="PF08318">
    <property type="entry name" value="COG4_m"/>
    <property type="match status" value="1"/>
</dbReference>
<dbReference type="InterPro" id="IPR013167">
    <property type="entry name" value="COG4_M"/>
</dbReference>
<protein>
    <recommendedName>
        <fullName evidence="3">Conserved oligomeric Golgi complex subunit 4</fullName>
    </recommendedName>
    <alternativeName>
        <fullName evidence="8">Component of oligomeric Golgi complex 4</fullName>
    </alternativeName>
</protein>
<dbReference type="EMBL" id="CAJHUC010002825">
    <property type="protein sequence ID" value="CAD7704433.1"/>
    <property type="molecule type" value="Genomic_DNA"/>
</dbReference>
<gene>
    <name evidence="10" type="ORF">OSTQU699_LOCUS9788</name>
</gene>
<keyword evidence="5" id="KW-0653">Protein transport</keyword>
<name>A0A8S1JDZ6_9CHLO</name>
<evidence type="ECO:0000256" key="7">
    <source>
        <dbReference type="ARBA" id="ARBA00023136"/>
    </source>
</evidence>
<dbReference type="Pfam" id="PF20663">
    <property type="entry name" value="COG4_N"/>
    <property type="match status" value="1"/>
</dbReference>
<dbReference type="Pfam" id="PF20662">
    <property type="entry name" value="COG4_C"/>
    <property type="match status" value="1"/>
</dbReference>
<evidence type="ECO:0000256" key="8">
    <source>
        <dbReference type="ARBA" id="ARBA00031340"/>
    </source>
</evidence>
<dbReference type="InterPro" id="IPR048684">
    <property type="entry name" value="COG4_C"/>
</dbReference>
<dbReference type="OrthoDB" id="47059at2759"/>
<reference evidence="10" key="1">
    <citation type="submission" date="2020-12" db="EMBL/GenBank/DDBJ databases">
        <authorList>
            <person name="Iha C."/>
        </authorList>
    </citation>
    <scope>NUCLEOTIDE SEQUENCE</scope>
</reference>
<dbReference type="Proteomes" id="UP000708148">
    <property type="component" value="Unassembled WGS sequence"/>
</dbReference>
<comment type="similarity">
    <text evidence="2">Belongs to the COG4 family.</text>
</comment>
<dbReference type="GO" id="GO:0015031">
    <property type="term" value="P:protein transport"/>
    <property type="evidence" value="ECO:0007669"/>
    <property type="project" value="UniProtKB-KW"/>
</dbReference>
<comment type="subcellular location">
    <subcellularLocation>
        <location evidence="1">Golgi apparatus membrane</location>
        <topology evidence="1">Peripheral membrane protein</topology>
    </subcellularLocation>
</comment>
<comment type="caution">
    <text evidence="10">The sequence shown here is derived from an EMBL/GenBank/DDBJ whole genome shotgun (WGS) entry which is preliminary data.</text>
</comment>
<evidence type="ECO:0000256" key="5">
    <source>
        <dbReference type="ARBA" id="ARBA00022927"/>
    </source>
</evidence>
<proteinExistence type="inferred from homology"/>
<keyword evidence="11" id="KW-1185">Reference proteome</keyword>
<evidence type="ECO:0000256" key="2">
    <source>
        <dbReference type="ARBA" id="ARBA00009215"/>
    </source>
</evidence>
<evidence type="ECO:0000256" key="6">
    <source>
        <dbReference type="ARBA" id="ARBA00023034"/>
    </source>
</evidence>
<dbReference type="Gene3D" id="1.10.287.1060">
    <property type="entry name" value="ESAT-6-like"/>
    <property type="match status" value="1"/>
</dbReference>
<evidence type="ECO:0000313" key="11">
    <source>
        <dbReference type="Proteomes" id="UP000708148"/>
    </source>
</evidence>
<dbReference type="Gene3D" id="1.20.58.1970">
    <property type="match status" value="1"/>
</dbReference>
<sequence>MPGLPSAAGGGVDWAAVDTVTNPNDINRLFHEALATERSIEAGLDQMLSKRGALEGEFLKLKDQAAEVLEVASADADQLLASVQSTSELANQISSKVRELDIAQTRVKHVLDGINVIMSCGGCVRNLQRATRENDYETAAQSIEEFRKLEGMMAGEGADPEQEKIVTECATSLENTVRAKFDEAVDRRDHNEVLRFFKLFKPLQRKEEGLQRFSAYLKVLVGVRARQGYQDLSDALEGPNPDQADFVGCLTALFKDVAVAVEENEQILFEFYGENAVLDLIASLQQECDAQGSRIIQRFLEAKKLLRLVKEVGLKKNKDMALMAASATLVDPRDVEGYLEEVLLLCQRSEEYNLFMLGKMADAVAPKTLSPVRETSFRGGQLSVSARELTGYYVTLEEYYMEENVRKAIDIDEQVPDALTTSMVDDVFFILKKCSTRAMATASVQCVLSILGLLITLLGQTFMDALRQKLSGASTRLVAAISFPLLGDTPQDESGLEAAVYLNNADVAASYALKLKSELGTYATDVFRLVKDRDVVASVLSDMAKTSGDLRAVCNHCLDQVADGLLSRVKPTLDEAAGVSYDLSEVEYDANELQETWVQRLLAELESALTQLQPKLTADNHGNLLNPVLDRLASRIEALMMRKKFNQLGGFQLDRDVRALVGRLSEVCQRTVRDKFSRLSQMATVLGLQTVDEILDYWADDSGTVTWRLSPGEIKSIMRLRQDFQDSKIAALML</sequence>
<dbReference type="PANTHER" id="PTHR24016:SF0">
    <property type="entry name" value="CONSERVED OLIGOMERIC GOLGI COMPLEX SUBUNIT 4"/>
    <property type="match status" value="1"/>
</dbReference>
<dbReference type="InterPro" id="IPR048680">
    <property type="entry name" value="COG4_N"/>
</dbReference>
<evidence type="ECO:0000256" key="4">
    <source>
        <dbReference type="ARBA" id="ARBA00022448"/>
    </source>
</evidence>
<dbReference type="InterPro" id="IPR048682">
    <property type="entry name" value="COG4"/>
</dbReference>
<dbReference type="GO" id="GO:0000139">
    <property type="term" value="C:Golgi membrane"/>
    <property type="evidence" value="ECO:0007669"/>
    <property type="project" value="UniProtKB-SubCell"/>
</dbReference>
<dbReference type="AlphaFoldDB" id="A0A8S1JDZ6"/>